<dbReference type="RefSeq" id="WP_035975028.1">
    <property type="nucleotide sequence ID" value="NZ_CABVPR010000016.1"/>
</dbReference>
<name>A0A892IH93_9BURK</name>
<keyword evidence="2" id="KW-1185">Reference proteome</keyword>
<reference evidence="1 2" key="1">
    <citation type="submission" date="2021-02" db="EMBL/GenBank/DDBJ databases">
        <title>FDA dAtabase for Regulatory Grade micrObial Sequences (FDA-ARGOS): Supporting development and validation of Infectious Disease Dx tests.</title>
        <authorList>
            <person name="Minogue T."/>
            <person name="Wolcott M."/>
            <person name="Wasieloski L."/>
            <person name="Aguilar W."/>
            <person name="Moore D."/>
            <person name="Jaissle J."/>
            <person name="Tallon L."/>
            <person name="Sadzewicz L."/>
            <person name="Zhao X."/>
            <person name="Boylan J."/>
            <person name="Ott S."/>
            <person name="Bowen H."/>
            <person name="Vavikolanu K."/>
            <person name="Mehta A."/>
            <person name="Aluvathingal J."/>
            <person name="Nadendla S."/>
            <person name="Yan Y."/>
            <person name="Sichtig H."/>
        </authorList>
    </citation>
    <scope>NUCLEOTIDE SEQUENCE [LARGE SCALE GENOMIC DNA]</scope>
    <source>
        <strain evidence="1 2">FDAARGOS_1272</strain>
    </source>
</reference>
<proteinExistence type="predicted"/>
<accession>A0A892IH93</accession>
<sequence>MTMPISMRDYVSAGGADDAVVPIAQRLGSMTEEIDKKPFDALYALMKAHWEANSSIDAQALIDLMVEFTKDDGTKPFAPISTHTSTLMEIMMRAKADGGEDLPVYKELYAAQVYSFAGNIVLENFVQAMLVREEYEPW</sequence>
<dbReference type="EMBL" id="CP069483">
    <property type="protein sequence ID" value="QRO80691.1"/>
    <property type="molecule type" value="Genomic_DNA"/>
</dbReference>
<dbReference type="AlphaFoldDB" id="A0A892IH93"/>
<organism evidence="1 2">
    <name type="scientific">Burkholderia dolosa</name>
    <dbReference type="NCBI Taxonomy" id="152500"/>
    <lineage>
        <taxon>Bacteria</taxon>
        <taxon>Pseudomonadati</taxon>
        <taxon>Pseudomonadota</taxon>
        <taxon>Betaproteobacteria</taxon>
        <taxon>Burkholderiales</taxon>
        <taxon>Burkholderiaceae</taxon>
        <taxon>Burkholderia</taxon>
        <taxon>Burkholderia cepacia complex</taxon>
    </lineage>
</organism>
<evidence type="ECO:0000313" key="1">
    <source>
        <dbReference type="EMBL" id="QRO80691.1"/>
    </source>
</evidence>
<protein>
    <submittedName>
        <fullName evidence="1">Uncharacterized protein</fullName>
    </submittedName>
</protein>
<dbReference type="GeneID" id="93130681"/>
<gene>
    <name evidence="1" type="ORF">I6K02_20540</name>
</gene>
<dbReference type="Proteomes" id="UP000625568">
    <property type="component" value="Chromosome 2"/>
</dbReference>
<evidence type="ECO:0000313" key="2">
    <source>
        <dbReference type="Proteomes" id="UP000625568"/>
    </source>
</evidence>